<dbReference type="SMART" id="SM00647">
    <property type="entry name" value="IBR"/>
    <property type="match status" value="1"/>
</dbReference>
<comment type="caution">
    <text evidence="12">The sequence shown here is derived from an EMBL/GenBank/DDBJ whole genome shotgun (WGS) entry which is preliminary data.</text>
</comment>
<evidence type="ECO:0000256" key="9">
    <source>
        <dbReference type="PROSITE-ProRule" id="PRU00175"/>
    </source>
</evidence>
<reference evidence="12" key="1">
    <citation type="submission" date="2020-12" db="EMBL/GenBank/DDBJ databases">
        <title>Metabolic potential, ecology and presence of endohyphal bacteria is reflected in genomic diversity of Mucoromycotina.</title>
        <authorList>
            <person name="Muszewska A."/>
            <person name="Okrasinska A."/>
            <person name="Steczkiewicz K."/>
            <person name="Drgas O."/>
            <person name="Orlowska M."/>
            <person name="Perlinska-Lenart U."/>
            <person name="Aleksandrzak-Piekarczyk T."/>
            <person name="Szatraj K."/>
            <person name="Zielenkiewicz U."/>
            <person name="Pilsyk S."/>
            <person name="Malc E."/>
            <person name="Mieczkowski P."/>
            <person name="Kruszewska J.S."/>
            <person name="Biernat P."/>
            <person name="Pawlowska J."/>
        </authorList>
    </citation>
    <scope>NUCLEOTIDE SEQUENCE</scope>
    <source>
        <strain evidence="12">WA0000017839</strain>
    </source>
</reference>
<organism evidence="12 13">
    <name type="scientific">Mucor saturninus</name>
    <dbReference type="NCBI Taxonomy" id="64648"/>
    <lineage>
        <taxon>Eukaryota</taxon>
        <taxon>Fungi</taxon>
        <taxon>Fungi incertae sedis</taxon>
        <taxon>Mucoromycota</taxon>
        <taxon>Mucoromycotina</taxon>
        <taxon>Mucoromycetes</taxon>
        <taxon>Mucorales</taxon>
        <taxon>Mucorineae</taxon>
        <taxon>Mucoraceae</taxon>
        <taxon>Mucor</taxon>
    </lineage>
</organism>
<evidence type="ECO:0000256" key="8">
    <source>
        <dbReference type="ARBA" id="ARBA00022833"/>
    </source>
</evidence>
<dbReference type="GO" id="GO:0016567">
    <property type="term" value="P:protein ubiquitination"/>
    <property type="evidence" value="ECO:0007669"/>
    <property type="project" value="InterPro"/>
</dbReference>
<evidence type="ECO:0000256" key="7">
    <source>
        <dbReference type="ARBA" id="ARBA00022786"/>
    </source>
</evidence>
<evidence type="ECO:0000256" key="1">
    <source>
        <dbReference type="ARBA" id="ARBA00001798"/>
    </source>
</evidence>
<evidence type="ECO:0000256" key="3">
    <source>
        <dbReference type="ARBA" id="ARBA00022679"/>
    </source>
</evidence>
<evidence type="ECO:0000259" key="10">
    <source>
        <dbReference type="PROSITE" id="PS50089"/>
    </source>
</evidence>
<dbReference type="GO" id="GO:0061630">
    <property type="term" value="F:ubiquitin protein ligase activity"/>
    <property type="evidence" value="ECO:0007669"/>
    <property type="project" value="UniProtKB-EC"/>
</dbReference>
<comment type="catalytic activity">
    <reaction evidence="1">
        <text>[E2 ubiquitin-conjugating enzyme]-S-ubiquitinyl-L-cysteine + [acceptor protein]-L-lysine = [E2 ubiquitin-conjugating enzyme]-L-cysteine + [acceptor protein]-N(6)-ubiquitinyl-L-lysine.</text>
        <dbReference type="EC" id="2.3.2.31"/>
    </reaction>
</comment>
<dbReference type="EMBL" id="JAEPRD010000005">
    <property type="protein sequence ID" value="KAG2212717.1"/>
    <property type="molecule type" value="Genomic_DNA"/>
</dbReference>
<evidence type="ECO:0000313" key="12">
    <source>
        <dbReference type="EMBL" id="KAG2212717.1"/>
    </source>
</evidence>
<accession>A0A8H7RKI3</accession>
<keyword evidence="13" id="KW-1185">Reference proteome</keyword>
<keyword evidence="7" id="KW-0833">Ubl conjugation pathway</keyword>
<name>A0A8H7RKI3_9FUNG</name>
<evidence type="ECO:0000256" key="6">
    <source>
        <dbReference type="ARBA" id="ARBA00022771"/>
    </source>
</evidence>
<dbReference type="AlphaFoldDB" id="A0A8H7RKI3"/>
<protein>
    <recommendedName>
        <fullName evidence="2">RBR-type E3 ubiquitin transferase</fullName>
        <ecNumber evidence="2">2.3.2.31</ecNumber>
    </recommendedName>
</protein>
<dbReference type="PROSITE" id="PS00518">
    <property type="entry name" value="ZF_RING_1"/>
    <property type="match status" value="1"/>
</dbReference>
<dbReference type="GO" id="GO:0008270">
    <property type="term" value="F:zinc ion binding"/>
    <property type="evidence" value="ECO:0007669"/>
    <property type="project" value="UniProtKB-KW"/>
</dbReference>
<dbReference type="Gene3D" id="3.30.40.10">
    <property type="entry name" value="Zinc/RING finger domain, C3HC4 (zinc finger)"/>
    <property type="match status" value="1"/>
</dbReference>
<dbReference type="Proteomes" id="UP000603453">
    <property type="component" value="Unassembled WGS sequence"/>
</dbReference>
<keyword evidence="5" id="KW-0677">Repeat</keyword>
<dbReference type="Pfam" id="PF01485">
    <property type="entry name" value="IBR"/>
    <property type="match status" value="1"/>
</dbReference>
<dbReference type="PROSITE" id="PS51873">
    <property type="entry name" value="TRIAD"/>
    <property type="match status" value="1"/>
</dbReference>
<dbReference type="EC" id="2.3.2.31" evidence="2"/>
<keyword evidence="3" id="KW-0808">Transferase</keyword>
<dbReference type="InterPro" id="IPR002867">
    <property type="entry name" value="IBR_dom"/>
</dbReference>
<evidence type="ECO:0000256" key="5">
    <source>
        <dbReference type="ARBA" id="ARBA00022737"/>
    </source>
</evidence>
<keyword evidence="4" id="KW-0479">Metal-binding</keyword>
<dbReference type="PROSITE" id="PS50089">
    <property type="entry name" value="ZF_RING_2"/>
    <property type="match status" value="1"/>
</dbReference>
<feature type="domain" description="RING-type" evidence="10">
    <location>
        <begin position="48"/>
        <end position="97"/>
    </location>
</feature>
<dbReference type="InterPro" id="IPR031127">
    <property type="entry name" value="E3_UB_ligase_RBR"/>
</dbReference>
<keyword evidence="6 9" id="KW-0863">Zinc-finger</keyword>
<evidence type="ECO:0000259" key="11">
    <source>
        <dbReference type="PROSITE" id="PS51873"/>
    </source>
</evidence>
<gene>
    <name evidence="12" type="ORF">INT47_000694</name>
</gene>
<dbReference type="PANTHER" id="PTHR11685">
    <property type="entry name" value="RBR FAMILY RING FINGER AND IBR DOMAIN-CONTAINING"/>
    <property type="match status" value="1"/>
</dbReference>
<dbReference type="SUPFAM" id="SSF57850">
    <property type="entry name" value="RING/U-box"/>
    <property type="match status" value="3"/>
</dbReference>
<dbReference type="InterPro" id="IPR013083">
    <property type="entry name" value="Znf_RING/FYVE/PHD"/>
</dbReference>
<dbReference type="OrthoDB" id="1431934at2759"/>
<sequence>MTLPQKRPLVAEQKSVAPVFEANPSSISLAYTDTASITCLNRRSPFECVICLGTFKINIPHGTDGCHHKLCRACIRHYFTDVLKNKHYETFDRVKCPTLGCKETFITDKVLINFYTKAEIKRWWSSAITNAYMDNKIQCPMPGCVAMFDVHDSLTRQCTPVECYECHRGFCVACQSPWHPGEIKVFDDEAEVIKTLKKAEKNSWCRCPNCSRIVEKMSGCYTIKCICGTLL</sequence>
<dbReference type="InterPro" id="IPR001841">
    <property type="entry name" value="Znf_RING"/>
</dbReference>
<proteinExistence type="predicted"/>
<evidence type="ECO:0000256" key="4">
    <source>
        <dbReference type="ARBA" id="ARBA00022723"/>
    </source>
</evidence>
<evidence type="ECO:0000313" key="13">
    <source>
        <dbReference type="Proteomes" id="UP000603453"/>
    </source>
</evidence>
<keyword evidence="8" id="KW-0862">Zinc</keyword>
<dbReference type="InterPro" id="IPR017907">
    <property type="entry name" value="Znf_RING_CS"/>
</dbReference>
<evidence type="ECO:0000256" key="2">
    <source>
        <dbReference type="ARBA" id="ARBA00012251"/>
    </source>
</evidence>
<dbReference type="InterPro" id="IPR044066">
    <property type="entry name" value="TRIAD_supradom"/>
</dbReference>
<feature type="domain" description="RING-type" evidence="11">
    <location>
        <begin position="44"/>
        <end position="231"/>
    </location>
</feature>